<reference evidence="2 3" key="1">
    <citation type="journal article" date="2022" name="DNA Res.">
        <title>Genome analysis of five recently described species of the CUG-Ser clade uncovers Candida theae as a new hybrid lineage with pathogenic potential in the Candida parapsilosis species complex.</title>
        <authorList>
            <person name="Mixao V."/>
            <person name="Del Olmo V."/>
            <person name="Hegedusova E."/>
            <person name="Saus E."/>
            <person name="Pryszcz L."/>
            <person name="Cillingova A."/>
            <person name="Nosek J."/>
            <person name="Gabaldon T."/>
        </authorList>
    </citation>
    <scope>NUCLEOTIDE SEQUENCE [LARGE SCALE GENOMIC DNA]</scope>
    <source>
        <strain evidence="2 3">CBS 12239</strain>
    </source>
</reference>
<dbReference type="EMBL" id="JAIHNG010000115">
    <property type="protein sequence ID" value="KAI5958927.1"/>
    <property type="molecule type" value="Genomic_DNA"/>
</dbReference>
<feature type="region of interest" description="Disordered" evidence="1">
    <location>
        <begin position="203"/>
        <end position="303"/>
    </location>
</feature>
<name>A0AAD5FZ16_9ASCO</name>
<gene>
    <name evidence="2" type="ORF">KGF57_002361</name>
</gene>
<sequence length="379" mass="42565">MVDLRLINKHYALREQIRQLLQEDEERKNFIKLSILRLSALKRGGEGTRAKKSTRGSPSKPAVNSATKDYEIELNKLKQEYSTKSKLHDAKLQSLRQENERLKAQVRKLNSDGSSSSISKLQPKKRNLPSHRSIFSPEKFSSISSKSSTSRHLFPTIFDDELITPIKKIPETKLVSDLMKSVSAKSPTKVAKFQDSGSLADDFAIPNATSSPTGSSKFRSPTKFVNDFENDGNGDNHLSRRRSPSPDFTPNRRPRVLRSTGSSAPGEEKAEKSPSARNTNASVEHSGSPIKSERRVKKVRKRKLLDIPSLVQHDESESAFPDADEESINTLAKYEDAHFEENLGANDTSNNSLKRKLDFDGQVLDPEPPKKRRNVFKID</sequence>
<feature type="region of interest" description="Disordered" evidence="1">
    <location>
        <begin position="106"/>
        <end position="134"/>
    </location>
</feature>
<feature type="compositionally biased region" description="Basic residues" evidence="1">
    <location>
        <begin position="294"/>
        <end position="303"/>
    </location>
</feature>
<feature type="compositionally biased region" description="Basic residues" evidence="1">
    <location>
        <begin position="370"/>
        <end position="379"/>
    </location>
</feature>
<dbReference type="RefSeq" id="XP_051609270.1">
    <property type="nucleotide sequence ID" value="XM_051751666.1"/>
</dbReference>
<organism evidence="2 3">
    <name type="scientific">Candida theae</name>
    <dbReference type="NCBI Taxonomy" id="1198502"/>
    <lineage>
        <taxon>Eukaryota</taxon>
        <taxon>Fungi</taxon>
        <taxon>Dikarya</taxon>
        <taxon>Ascomycota</taxon>
        <taxon>Saccharomycotina</taxon>
        <taxon>Pichiomycetes</taxon>
        <taxon>Debaryomycetaceae</taxon>
        <taxon>Candida/Lodderomyces clade</taxon>
        <taxon>Candida</taxon>
    </lineage>
</organism>
<comment type="caution">
    <text evidence="2">The sequence shown here is derived from an EMBL/GenBank/DDBJ whole genome shotgun (WGS) entry which is preliminary data.</text>
</comment>
<feature type="compositionally biased region" description="Polar residues" evidence="1">
    <location>
        <begin position="111"/>
        <end position="120"/>
    </location>
</feature>
<feature type="compositionally biased region" description="Polar residues" evidence="1">
    <location>
        <begin position="275"/>
        <end position="285"/>
    </location>
</feature>
<protein>
    <submittedName>
        <fullName evidence="2">Uncharacterized protein</fullName>
    </submittedName>
</protein>
<evidence type="ECO:0000313" key="3">
    <source>
        <dbReference type="Proteomes" id="UP001204833"/>
    </source>
</evidence>
<proteinExistence type="predicted"/>
<evidence type="ECO:0000313" key="2">
    <source>
        <dbReference type="EMBL" id="KAI5958927.1"/>
    </source>
</evidence>
<keyword evidence="3" id="KW-1185">Reference proteome</keyword>
<accession>A0AAD5FZ16</accession>
<dbReference type="GeneID" id="76150420"/>
<feature type="region of interest" description="Disordered" evidence="1">
    <location>
        <begin position="44"/>
        <end position="67"/>
    </location>
</feature>
<dbReference type="AlphaFoldDB" id="A0AAD5FZ16"/>
<dbReference type="Proteomes" id="UP001204833">
    <property type="component" value="Unassembled WGS sequence"/>
</dbReference>
<evidence type="ECO:0000256" key="1">
    <source>
        <dbReference type="SAM" id="MobiDB-lite"/>
    </source>
</evidence>
<feature type="region of interest" description="Disordered" evidence="1">
    <location>
        <begin position="359"/>
        <end position="379"/>
    </location>
</feature>
<feature type="compositionally biased region" description="Polar residues" evidence="1">
    <location>
        <begin position="207"/>
        <end position="219"/>
    </location>
</feature>